<sequence>MKGVGLLPELACDRMMPLWVARARGIPPRLGVVRWTWVPATARASKPRRVWWVGYSEGEASFPRHLLRHGLALAVARWFLGAGPAAWDALAVREARQGVSRRTIRGRTWARENRDRLKEAPRPDGEWWRMYEVIRGFWHYERDPWAVEVDAGKLPLEVYRERLESWVGLYSGVVIVTLSHLRAMAWLDQVLPRFLNGYPGWASRVQVYALEEWWGEKARWREVWSGTSRRTT</sequence>
<dbReference type="EMBL" id="DRXE01000144">
    <property type="protein sequence ID" value="HHM67815.1"/>
    <property type="molecule type" value="Genomic_DNA"/>
</dbReference>
<dbReference type="AlphaFoldDB" id="A0A7C5VJC1"/>
<organism evidence="1">
    <name type="scientific">Thermus caliditerrae</name>
    <dbReference type="NCBI Taxonomy" id="1330700"/>
    <lineage>
        <taxon>Bacteria</taxon>
        <taxon>Thermotogati</taxon>
        <taxon>Deinococcota</taxon>
        <taxon>Deinococci</taxon>
        <taxon>Thermales</taxon>
        <taxon>Thermaceae</taxon>
        <taxon>Thermus</taxon>
    </lineage>
</organism>
<proteinExistence type="predicted"/>
<reference evidence="1" key="1">
    <citation type="journal article" date="2020" name="mSystems">
        <title>Genome- and Community-Level Interaction Insights into Carbon Utilization and Element Cycling Functions of Hydrothermarchaeota in Hydrothermal Sediment.</title>
        <authorList>
            <person name="Zhou Z."/>
            <person name="Liu Y."/>
            <person name="Xu W."/>
            <person name="Pan J."/>
            <person name="Luo Z.H."/>
            <person name="Li M."/>
        </authorList>
    </citation>
    <scope>NUCLEOTIDE SEQUENCE [LARGE SCALE GENOMIC DNA]</scope>
    <source>
        <strain evidence="1">SpSt-1071</strain>
    </source>
</reference>
<protein>
    <submittedName>
        <fullName evidence="1">Uncharacterized protein</fullName>
    </submittedName>
</protein>
<accession>A0A7C5VJC1</accession>
<comment type="caution">
    <text evidence="1">The sequence shown here is derived from an EMBL/GenBank/DDBJ whole genome shotgun (WGS) entry which is preliminary data.</text>
</comment>
<name>A0A7C5VJC1_9DEIN</name>
<gene>
    <name evidence="1" type="ORF">ENM28_03715</name>
</gene>
<evidence type="ECO:0000313" key="1">
    <source>
        <dbReference type="EMBL" id="HHM67815.1"/>
    </source>
</evidence>